<evidence type="ECO:0000256" key="3">
    <source>
        <dbReference type="ARBA" id="ARBA00023315"/>
    </source>
</evidence>
<keyword evidence="5" id="KW-1185">Reference proteome</keyword>
<proteinExistence type="inferred from homology"/>
<dbReference type="Gene3D" id="3.30.559.10">
    <property type="entry name" value="Chloramphenicol acetyltransferase-like domain"/>
    <property type="match status" value="2"/>
</dbReference>
<evidence type="ECO:0008006" key="6">
    <source>
        <dbReference type="Google" id="ProtNLM"/>
    </source>
</evidence>
<dbReference type="PANTHER" id="PTHR31623">
    <property type="entry name" value="F21J9.9"/>
    <property type="match status" value="1"/>
</dbReference>
<evidence type="ECO:0000256" key="1">
    <source>
        <dbReference type="ARBA" id="ARBA00009861"/>
    </source>
</evidence>
<protein>
    <recommendedName>
        <fullName evidence="6">Vinorine synthase-like</fullName>
    </recommendedName>
</protein>
<dbReference type="GO" id="GO:0016746">
    <property type="term" value="F:acyltransferase activity"/>
    <property type="evidence" value="ECO:0007669"/>
    <property type="project" value="UniProtKB-KW"/>
</dbReference>
<keyword evidence="3" id="KW-0012">Acyltransferase</keyword>
<evidence type="ECO:0000256" key="2">
    <source>
        <dbReference type="ARBA" id="ARBA00022679"/>
    </source>
</evidence>
<dbReference type="Pfam" id="PF02458">
    <property type="entry name" value="Transferase"/>
    <property type="match status" value="1"/>
</dbReference>
<evidence type="ECO:0000313" key="4">
    <source>
        <dbReference type="EMBL" id="KAF3946533.1"/>
    </source>
</evidence>
<dbReference type="PANTHER" id="PTHR31623:SF17">
    <property type="entry name" value="F21J9.9"/>
    <property type="match status" value="1"/>
</dbReference>
<organism evidence="4 5">
    <name type="scientific">Castanea mollissima</name>
    <name type="common">Chinese chestnut</name>
    <dbReference type="NCBI Taxonomy" id="60419"/>
    <lineage>
        <taxon>Eukaryota</taxon>
        <taxon>Viridiplantae</taxon>
        <taxon>Streptophyta</taxon>
        <taxon>Embryophyta</taxon>
        <taxon>Tracheophyta</taxon>
        <taxon>Spermatophyta</taxon>
        <taxon>Magnoliopsida</taxon>
        <taxon>eudicotyledons</taxon>
        <taxon>Gunneridae</taxon>
        <taxon>Pentapetalae</taxon>
        <taxon>rosids</taxon>
        <taxon>fabids</taxon>
        <taxon>Fagales</taxon>
        <taxon>Fagaceae</taxon>
        <taxon>Castanea</taxon>
    </lineage>
</organism>
<comment type="similarity">
    <text evidence="1">Belongs to the plant acyltransferase family.</text>
</comment>
<sequence>MEVEVISKETIKPSSRTPNNLPHQQLSFLDQIQPPVYMPLVLFYPKVKGANFSKVQLCDKIKKSLSEALTLFYPLAGRVKGNLYIDCNDEGVHYMEAEAKCKLSEFLENPNPAELNKFLPYESDHPNELPIAVQGTFFDCGGLVIGVVMSHKVSDALSFVMFLKSWTAIARGDSNIVSPQFHSAKLFPPKALSGFDPTTGMVKEKIVIKRFVFEASAIASIREKYSTEDKNIEYPRPSRVEALSAFIWSRFMAATQPKEDPDKNYAIVHAVNLRTRMDPPIPDDYFGNFSRIAFSVPSRDTEDGFYGIIKPMRDAIKKVDVEFVKNLQQDDAHLKYIKESAARTKKGEVFSFAFTSLCRFPLYEADFGWGKPAWVTTANLTFKNLVSFFDTKSGDGIEAWIYLKEEDMAKLETDEELFVYRR</sequence>
<name>A0A8J4QAP5_9ROSI</name>
<keyword evidence="2" id="KW-0808">Transferase</keyword>
<gene>
    <name evidence="4" type="ORF">CMV_027211</name>
</gene>
<dbReference type="OrthoDB" id="671439at2759"/>
<dbReference type="Proteomes" id="UP000737018">
    <property type="component" value="Unassembled WGS sequence"/>
</dbReference>
<dbReference type="InterPro" id="IPR023213">
    <property type="entry name" value="CAT-like_dom_sf"/>
</dbReference>
<reference evidence="4" key="1">
    <citation type="submission" date="2020-03" db="EMBL/GenBank/DDBJ databases">
        <title>Castanea mollissima Vanexum genome sequencing.</title>
        <authorList>
            <person name="Staton M."/>
        </authorList>
    </citation>
    <scope>NUCLEOTIDE SEQUENCE</scope>
    <source>
        <tissue evidence="4">Leaf</tissue>
    </source>
</reference>
<dbReference type="AlphaFoldDB" id="A0A8J4QAP5"/>
<evidence type="ECO:0000313" key="5">
    <source>
        <dbReference type="Proteomes" id="UP000737018"/>
    </source>
</evidence>
<accession>A0A8J4QAP5</accession>
<comment type="caution">
    <text evidence="4">The sequence shown here is derived from an EMBL/GenBank/DDBJ whole genome shotgun (WGS) entry which is preliminary data.</text>
</comment>
<dbReference type="EMBL" id="JRKL02009043">
    <property type="protein sequence ID" value="KAF3946533.1"/>
    <property type="molecule type" value="Genomic_DNA"/>
</dbReference>